<keyword evidence="6" id="KW-1185">Reference proteome</keyword>
<reference evidence="5 6" key="1">
    <citation type="journal article" date="2013" name="PLoS ONE">
        <title>Poles Apart: Arctic and Antarctic Octadecabacter strains Share High Genome Plasticity and a New Type of Xanthorhodopsin.</title>
        <authorList>
            <person name="Vollmers J."/>
            <person name="Voget S."/>
            <person name="Dietrich S."/>
            <person name="Gollnow K."/>
            <person name="Smits M."/>
            <person name="Meyer K."/>
            <person name="Brinkhoff T."/>
            <person name="Simon M."/>
            <person name="Daniel R."/>
        </authorList>
    </citation>
    <scope>NUCLEOTIDE SEQUENCE [LARGE SCALE GENOMIC DNA]</scope>
    <source>
        <strain evidence="5 6">307</strain>
    </source>
</reference>
<dbReference type="Proteomes" id="UP000005307">
    <property type="component" value="Chromosome"/>
</dbReference>
<feature type="domain" description="HTH lacI-type" evidence="4">
    <location>
        <begin position="1"/>
        <end position="53"/>
    </location>
</feature>
<accession>M9R4W3</accession>
<dbReference type="CDD" id="cd01575">
    <property type="entry name" value="PBP1_GntR"/>
    <property type="match status" value="1"/>
</dbReference>
<gene>
    <name evidence="5" type="ORF">OAN307_c20340</name>
</gene>
<dbReference type="CDD" id="cd01392">
    <property type="entry name" value="HTH_LacI"/>
    <property type="match status" value="1"/>
</dbReference>
<dbReference type="PROSITE" id="PS00356">
    <property type="entry name" value="HTH_LACI_1"/>
    <property type="match status" value="1"/>
</dbReference>
<evidence type="ECO:0000256" key="2">
    <source>
        <dbReference type="ARBA" id="ARBA00023125"/>
    </source>
</evidence>
<dbReference type="InterPro" id="IPR028082">
    <property type="entry name" value="Peripla_BP_I"/>
</dbReference>
<keyword evidence="1" id="KW-0805">Transcription regulation</keyword>
<proteinExistence type="predicted"/>
<dbReference type="STRING" id="391626.OAN307_c20340"/>
<dbReference type="Gene3D" id="3.40.50.2300">
    <property type="match status" value="2"/>
</dbReference>
<dbReference type="InterPro" id="IPR010982">
    <property type="entry name" value="Lambda_DNA-bd_dom_sf"/>
</dbReference>
<dbReference type="SMART" id="SM00354">
    <property type="entry name" value="HTH_LACI"/>
    <property type="match status" value="1"/>
</dbReference>
<dbReference type="AlphaFoldDB" id="M9R4W3"/>
<sequence length="328" mass="35100">MIDVAAAAGVSKMTASRALRGSKDVSTESKDRVIAAAKKIGYFGNHLAASLSSARSDLVGVIVPSLTNIVFPQVMSGISDGLLGTGFQPAFGVTDYNLYREYELVGRMLSWRPAGMIITGMEQSDQTRKLLIEADIPIVQIMDTDGDAIDYVVGFSHQSAGAEMAEALFGAGRTRFGYIGCNLENDLRAKKRKQGFFDVLKRYDIAITTQLGGILSSVSEGRRLTQELLEQTPDLDCIYFSNDDVAFGGLCYCIEAGIAVPNSVALAGFNGLGLLEGFPGLIATSTTQRHDIGRASAGIITQSLQSPEQLKSRKLVMQPTINLGALQT</sequence>
<dbReference type="EMBL" id="CP003740">
    <property type="protein sequence ID" value="AGI67674.1"/>
    <property type="molecule type" value="Genomic_DNA"/>
</dbReference>
<dbReference type="InterPro" id="IPR001761">
    <property type="entry name" value="Peripla_BP/Lac1_sug-bd_dom"/>
</dbReference>
<dbReference type="GO" id="GO:0003700">
    <property type="term" value="F:DNA-binding transcription factor activity"/>
    <property type="evidence" value="ECO:0007669"/>
    <property type="project" value="TreeGrafter"/>
</dbReference>
<dbReference type="Gene3D" id="1.10.260.40">
    <property type="entry name" value="lambda repressor-like DNA-binding domains"/>
    <property type="match status" value="1"/>
</dbReference>
<dbReference type="PROSITE" id="PS50932">
    <property type="entry name" value="HTH_LACI_2"/>
    <property type="match status" value="1"/>
</dbReference>
<dbReference type="Pfam" id="PF00532">
    <property type="entry name" value="Peripla_BP_1"/>
    <property type="match status" value="1"/>
</dbReference>
<dbReference type="eggNOG" id="COG1609">
    <property type="taxonomic scope" value="Bacteria"/>
</dbReference>
<dbReference type="SUPFAM" id="SSF53822">
    <property type="entry name" value="Periplasmic binding protein-like I"/>
    <property type="match status" value="1"/>
</dbReference>
<name>M9R4W3_9RHOB</name>
<dbReference type="InterPro" id="IPR000843">
    <property type="entry name" value="HTH_LacI"/>
</dbReference>
<dbReference type="KEGG" id="oat:OAN307_c20340"/>
<evidence type="ECO:0000256" key="3">
    <source>
        <dbReference type="ARBA" id="ARBA00023163"/>
    </source>
</evidence>
<keyword evidence="3" id="KW-0804">Transcription</keyword>
<evidence type="ECO:0000256" key="1">
    <source>
        <dbReference type="ARBA" id="ARBA00023015"/>
    </source>
</evidence>
<evidence type="ECO:0000313" key="5">
    <source>
        <dbReference type="EMBL" id="AGI67674.1"/>
    </source>
</evidence>
<evidence type="ECO:0000259" key="4">
    <source>
        <dbReference type="PROSITE" id="PS50932"/>
    </source>
</evidence>
<dbReference type="Pfam" id="PF00356">
    <property type="entry name" value="LacI"/>
    <property type="match status" value="1"/>
</dbReference>
<dbReference type="GO" id="GO:0000976">
    <property type="term" value="F:transcription cis-regulatory region binding"/>
    <property type="evidence" value="ECO:0007669"/>
    <property type="project" value="TreeGrafter"/>
</dbReference>
<dbReference type="SUPFAM" id="SSF47413">
    <property type="entry name" value="lambda repressor-like DNA-binding domains"/>
    <property type="match status" value="1"/>
</dbReference>
<protein>
    <submittedName>
        <fullName evidence="5">LacI family transcriptional regulator</fullName>
    </submittedName>
</protein>
<organism evidence="5 6">
    <name type="scientific">Octadecabacter antarcticus 307</name>
    <dbReference type="NCBI Taxonomy" id="391626"/>
    <lineage>
        <taxon>Bacteria</taxon>
        <taxon>Pseudomonadati</taxon>
        <taxon>Pseudomonadota</taxon>
        <taxon>Alphaproteobacteria</taxon>
        <taxon>Rhodobacterales</taxon>
        <taxon>Roseobacteraceae</taxon>
        <taxon>Octadecabacter</taxon>
    </lineage>
</organism>
<dbReference type="PANTHER" id="PTHR30146">
    <property type="entry name" value="LACI-RELATED TRANSCRIPTIONAL REPRESSOR"/>
    <property type="match status" value="1"/>
</dbReference>
<evidence type="ECO:0000313" key="6">
    <source>
        <dbReference type="Proteomes" id="UP000005307"/>
    </source>
</evidence>
<keyword evidence="2" id="KW-0238">DNA-binding</keyword>
<dbReference type="HOGENOM" id="CLU_037628_6_3_5"/>
<dbReference type="PANTHER" id="PTHR30146:SF33">
    <property type="entry name" value="TRANSCRIPTIONAL REGULATOR"/>
    <property type="match status" value="1"/>
</dbReference>